<protein>
    <recommendedName>
        <fullName evidence="3">Phosphomannomutase</fullName>
        <ecNumber evidence="3">5.4.2.8</ecNumber>
    </recommendedName>
</protein>
<dbReference type="PANTHER" id="PTHR10466:SF0">
    <property type="entry name" value="PHOSPHOMANNOMUTASE"/>
    <property type="match status" value="1"/>
</dbReference>
<dbReference type="AlphaFoldDB" id="A0A9E7I3F6"/>
<keyword evidence="3" id="KW-0413">Isomerase</keyword>
<dbReference type="GO" id="GO:0009298">
    <property type="term" value="P:GDP-mannose biosynthetic process"/>
    <property type="evidence" value="ECO:0007669"/>
    <property type="project" value="InterPro"/>
</dbReference>
<comment type="function">
    <text evidence="3">Catalyzes the interconversion of mannose-6-phosphate to mannose-1-phosphate, the precursor for the synthesis of GDP-mannose. GDP-mannose is an essential sugar nucleotide for the synthesis of D-mannose-containing cell wall polysaccharides (galactomannans and glucomannans), glycolipids, glycoproteins and the antioxidant L-ascorbate.</text>
</comment>
<dbReference type="Pfam" id="PF03332">
    <property type="entry name" value="PMM"/>
    <property type="match status" value="2"/>
</dbReference>
<dbReference type="EC" id="5.4.2.8" evidence="3"/>
<comment type="similarity">
    <text evidence="3">Belongs to the eukaryotic PMM family.</text>
</comment>
<dbReference type="Gene3D" id="3.40.50.1000">
    <property type="entry name" value="HAD superfamily/HAD-like"/>
    <property type="match status" value="1"/>
</dbReference>
<feature type="binding site" evidence="2">
    <location>
        <position position="217"/>
    </location>
    <ligand>
        <name>Mg(2+)</name>
        <dbReference type="ChEBI" id="CHEBI:18420"/>
        <label>1</label>
    </ligand>
</feature>
<accession>A0A9E7I3F6</accession>
<dbReference type="GO" id="GO:0004615">
    <property type="term" value="F:phosphomannomutase activity"/>
    <property type="evidence" value="ECO:0007669"/>
    <property type="project" value="UniProtKB-EC"/>
</dbReference>
<proteinExistence type="inferred from homology"/>
<dbReference type="GO" id="GO:0006013">
    <property type="term" value="P:mannose metabolic process"/>
    <property type="evidence" value="ECO:0007669"/>
    <property type="project" value="TreeGrafter"/>
</dbReference>
<feature type="binding site" evidence="1">
    <location>
        <position position="204"/>
    </location>
    <ligand>
        <name>alpha-D-mannose 1-phosphate</name>
        <dbReference type="ChEBI" id="CHEBI:58409"/>
    </ligand>
</feature>
<dbReference type="InterPro" id="IPR005002">
    <property type="entry name" value="PMM"/>
</dbReference>
<reference evidence="4" key="1">
    <citation type="submission" date="2022-05" db="EMBL/GenBank/DDBJ databases">
        <title>The Musa troglodytarum L. genome provides insights into the mechanism of non-climacteric behaviour and enrichment of carotenoids.</title>
        <authorList>
            <person name="Wang J."/>
        </authorList>
    </citation>
    <scope>NUCLEOTIDE SEQUENCE</scope>
    <source>
        <tissue evidence="4">Leaf</tissue>
    </source>
</reference>
<dbReference type="EMBL" id="CP097510">
    <property type="protein sequence ID" value="URE41957.1"/>
    <property type="molecule type" value="Genomic_DNA"/>
</dbReference>
<dbReference type="InterPro" id="IPR023214">
    <property type="entry name" value="HAD_sf"/>
</dbReference>
<comment type="cofactor">
    <cofactor evidence="2">
        <name>Mg(2+)</name>
        <dbReference type="ChEBI" id="CHEBI:18420"/>
    </cofactor>
</comment>
<evidence type="ECO:0000256" key="3">
    <source>
        <dbReference type="RuleBase" id="RU361118"/>
    </source>
</evidence>
<organism evidence="4 5">
    <name type="scientific">Musa troglodytarum</name>
    <name type="common">fe'i banana</name>
    <dbReference type="NCBI Taxonomy" id="320322"/>
    <lineage>
        <taxon>Eukaryota</taxon>
        <taxon>Viridiplantae</taxon>
        <taxon>Streptophyta</taxon>
        <taxon>Embryophyta</taxon>
        <taxon>Tracheophyta</taxon>
        <taxon>Spermatophyta</taxon>
        <taxon>Magnoliopsida</taxon>
        <taxon>Liliopsida</taxon>
        <taxon>Zingiberales</taxon>
        <taxon>Musaceae</taxon>
        <taxon>Musa</taxon>
    </lineage>
</organism>
<evidence type="ECO:0000256" key="1">
    <source>
        <dbReference type="PIRSR" id="PIRSR605002-2"/>
    </source>
</evidence>
<feature type="binding site" evidence="2">
    <location>
        <position position="212"/>
    </location>
    <ligand>
        <name>Mg(2+)</name>
        <dbReference type="ChEBI" id="CHEBI:18420"/>
        <label>1</label>
    </ligand>
</feature>
<keyword evidence="2" id="KW-0479">Metal-binding</keyword>
<feature type="binding site" evidence="1">
    <location>
        <position position="202"/>
    </location>
    <ligand>
        <name>alpha-D-mannose 1-phosphate</name>
        <dbReference type="ChEBI" id="CHEBI:58409"/>
    </ligand>
</feature>
<comment type="subunit">
    <text evidence="3">Homodimer.</text>
</comment>
<dbReference type="Proteomes" id="UP001055439">
    <property type="component" value="Chromosome 8"/>
</dbReference>
<evidence type="ECO:0000256" key="2">
    <source>
        <dbReference type="PIRSR" id="PIRSR605002-3"/>
    </source>
</evidence>
<dbReference type="InterPro" id="IPR036412">
    <property type="entry name" value="HAD-like_sf"/>
</dbReference>
<dbReference type="OrthoDB" id="10264771at2759"/>
<dbReference type="SUPFAM" id="SSF56784">
    <property type="entry name" value="HAD-like"/>
    <property type="match status" value="2"/>
</dbReference>
<evidence type="ECO:0000313" key="5">
    <source>
        <dbReference type="Proteomes" id="UP001055439"/>
    </source>
</evidence>
<keyword evidence="3" id="KW-0963">Cytoplasm</keyword>
<keyword evidence="2" id="KW-0460">Magnesium</keyword>
<comment type="pathway">
    <text evidence="3">Nucleotide-sugar biosynthesis; GDP-alpha-D-mannose biosynthesis; alpha-D-mannose 1-phosphate from D-fructose 6-phosphate: step 2/2.</text>
</comment>
<sequence>MGIPKNRTALKEFEEFKEEGEAKYVISSCYGISPAFPGRSSPTRPLLLPWPTAVQVALLLSLFFSLRVPRPDLASHLGAKSHDGQRFRARARSLRGMRLLFHPTTLCRDQIGILRDRSFQKSIGRMAARKPGVFDVDGTLTAPRKVITPQMLEFMRQLRESLKSFLGEDKLKVHNIRPKMISVLREKFAHMDLTFSIGGQISFDGGNDYEIYESERTVGHTVTSPDDTAAQCRSLFLGN</sequence>
<evidence type="ECO:0000313" key="4">
    <source>
        <dbReference type="EMBL" id="URE41957.1"/>
    </source>
</evidence>
<dbReference type="GO" id="GO:0046872">
    <property type="term" value="F:metal ion binding"/>
    <property type="evidence" value="ECO:0007669"/>
    <property type="project" value="UniProtKB-KW"/>
</dbReference>
<keyword evidence="5" id="KW-1185">Reference proteome</keyword>
<dbReference type="GO" id="GO:0005829">
    <property type="term" value="C:cytosol"/>
    <property type="evidence" value="ECO:0007669"/>
    <property type="project" value="TreeGrafter"/>
</dbReference>
<dbReference type="GO" id="GO:0006487">
    <property type="term" value="P:protein N-linked glycosylation"/>
    <property type="evidence" value="ECO:0007669"/>
    <property type="project" value="TreeGrafter"/>
</dbReference>
<comment type="catalytic activity">
    <reaction evidence="3">
        <text>alpha-D-mannose 1-phosphate = D-mannose 6-phosphate</text>
        <dbReference type="Rhea" id="RHEA:11140"/>
        <dbReference type="ChEBI" id="CHEBI:58409"/>
        <dbReference type="ChEBI" id="CHEBI:58735"/>
        <dbReference type="EC" id="5.4.2.8"/>
    </reaction>
</comment>
<name>A0A9E7I3F6_9LILI</name>
<dbReference type="PANTHER" id="PTHR10466">
    <property type="entry name" value="PHOSPHOMANNOMUTASE"/>
    <property type="match status" value="1"/>
</dbReference>
<comment type="subcellular location">
    <subcellularLocation>
        <location evidence="3">Cytoplasm</location>
    </subcellularLocation>
</comment>
<gene>
    <name evidence="4" type="ORF">MUK42_37510</name>
</gene>